<dbReference type="AlphaFoldDB" id="A0A3A8J0N6"/>
<accession>A0A3A8J0N6</accession>
<organism evidence="1 2">
    <name type="scientific">Corallococcus terminator</name>
    <dbReference type="NCBI Taxonomy" id="2316733"/>
    <lineage>
        <taxon>Bacteria</taxon>
        <taxon>Pseudomonadati</taxon>
        <taxon>Myxococcota</taxon>
        <taxon>Myxococcia</taxon>
        <taxon>Myxococcales</taxon>
        <taxon>Cystobacterineae</taxon>
        <taxon>Myxococcaceae</taxon>
        <taxon>Corallococcus</taxon>
    </lineage>
</organism>
<dbReference type="RefSeq" id="WP_120542106.1">
    <property type="nucleotide sequence ID" value="NZ_RAVZ01000127.1"/>
</dbReference>
<keyword evidence="2" id="KW-1185">Reference proteome</keyword>
<dbReference type="OrthoDB" id="5524892at2"/>
<sequence>MHTSLELKSRGGWALGVLLGVALTLGACGKDAVEDPGLQPGAQGAVDFTAPGAVRLDLSVKAGQRYRFVCEPTTLTGCQLQLRDAKSLEPLGEARATNTRHSWGITLFWTASANGRVVMELQSNLSVEEGHTGHFTYLFTEATDDAGGSTDEAVNQPVSETETTFEGFLESSTDVDAWRFSVPAERILRAVCQSTEAGSHPNLELLRPDGTSLGTYNFSAYPFEDALPYIAVKNVGGGDLILRVQADQRDSSTYASRYECQVSDAGPDDHGDVAARATVVTVPAQVDVVFGSRNDVDVLAVELVAGHVYRLKDATAGSARPTVYCGTTVTDAQGMQQGPKQITDGEGARFTAPTSGRYFLALERSFSDGARSWVYPLSHRYEITDVTP</sequence>
<gene>
    <name evidence="1" type="ORF">D7V88_19220</name>
</gene>
<evidence type="ECO:0000313" key="1">
    <source>
        <dbReference type="EMBL" id="RKG85734.1"/>
    </source>
</evidence>
<evidence type="ECO:0008006" key="3">
    <source>
        <dbReference type="Google" id="ProtNLM"/>
    </source>
</evidence>
<protein>
    <recommendedName>
        <fullName evidence="3">Lipoprotein</fullName>
    </recommendedName>
</protein>
<dbReference type="Gene3D" id="2.60.120.380">
    <property type="match status" value="1"/>
</dbReference>
<dbReference type="Proteomes" id="UP000268094">
    <property type="component" value="Unassembled WGS sequence"/>
</dbReference>
<evidence type="ECO:0000313" key="2">
    <source>
        <dbReference type="Proteomes" id="UP000268094"/>
    </source>
</evidence>
<name>A0A3A8J0N6_9BACT</name>
<dbReference type="EMBL" id="RAVZ01000127">
    <property type="protein sequence ID" value="RKG85734.1"/>
    <property type="molecule type" value="Genomic_DNA"/>
</dbReference>
<reference evidence="2" key="1">
    <citation type="submission" date="2018-09" db="EMBL/GenBank/DDBJ databases">
        <authorList>
            <person name="Livingstone P.G."/>
            <person name="Whitworth D.E."/>
        </authorList>
    </citation>
    <scope>NUCLEOTIDE SEQUENCE [LARGE SCALE GENOMIC DNA]</scope>
    <source>
        <strain evidence="2">CA054A</strain>
    </source>
</reference>
<comment type="caution">
    <text evidence="1">The sequence shown here is derived from an EMBL/GenBank/DDBJ whole genome shotgun (WGS) entry which is preliminary data.</text>
</comment>
<proteinExistence type="predicted"/>